<reference evidence="6 7" key="1">
    <citation type="submission" date="2015-12" db="EMBL/GenBank/DDBJ databases">
        <title>Nitrous oxide reduction kinetics distinguish bacteria harboring typical versus atypical NosZ.</title>
        <authorList>
            <person name="Yoon S."/>
            <person name="Nissen S."/>
            <person name="Park D."/>
            <person name="Sanford R.A."/>
            <person name="Loeffler F.E."/>
        </authorList>
    </citation>
    <scope>NUCLEOTIDE SEQUENCE [LARGE SCALE GENOMIC DNA]</scope>
    <source>
        <strain evidence="6 7">ATCC BAA-841</strain>
    </source>
</reference>
<evidence type="ECO:0000256" key="3">
    <source>
        <dbReference type="ARBA" id="ARBA00023004"/>
    </source>
</evidence>
<dbReference type="SUPFAM" id="SSF46626">
    <property type="entry name" value="Cytochrome c"/>
    <property type="match status" value="1"/>
</dbReference>
<keyword evidence="2 4" id="KW-0479">Metal-binding</keyword>
<gene>
    <name evidence="6" type="ORF">AT959_09115</name>
</gene>
<dbReference type="AlphaFoldDB" id="A0A133XIU7"/>
<keyword evidence="7" id="KW-1185">Reference proteome</keyword>
<dbReference type="PROSITE" id="PS51007">
    <property type="entry name" value="CYTC"/>
    <property type="match status" value="1"/>
</dbReference>
<organism evidence="6 7">
    <name type="scientific">Dechloromonas denitrificans</name>
    <dbReference type="NCBI Taxonomy" id="281362"/>
    <lineage>
        <taxon>Bacteria</taxon>
        <taxon>Pseudomonadati</taxon>
        <taxon>Pseudomonadota</taxon>
        <taxon>Betaproteobacteria</taxon>
        <taxon>Rhodocyclales</taxon>
        <taxon>Azonexaceae</taxon>
        <taxon>Dechloromonas</taxon>
    </lineage>
</organism>
<dbReference type="EMBL" id="LODL01000019">
    <property type="protein sequence ID" value="KXB30870.1"/>
    <property type="molecule type" value="Genomic_DNA"/>
</dbReference>
<evidence type="ECO:0000256" key="4">
    <source>
        <dbReference type="PROSITE-ProRule" id="PRU00433"/>
    </source>
</evidence>
<dbReference type="Gene3D" id="1.10.760.10">
    <property type="entry name" value="Cytochrome c-like domain"/>
    <property type="match status" value="1"/>
</dbReference>
<dbReference type="Proteomes" id="UP000070186">
    <property type="component" value="Unassembled WGS sequence"/>
</dbReference>
<dbReference type="Pfam" id="PF13442">
    <property type="entry name" value="Cytochrome_CBB3"/>
    <property type="match status" value="1"/>
</dbReference>
<protein>
    <recommendedName>
        <fullName evidence="5">Cytochrome c domain-containing protein</fullName>
    </recommendedName>
</protein>
<proteinExistence type="predicted"/>
<evidence type="ECO:0000256" key="1">
    <source>
        <dbReference type="ARBA" id="ARBA00022617"/>
    </source>
</evidence>
<dbReference type="InterPro" id="IPR009056">
    <property type="entry name" value="Cyt_c-like_dom"/>
</dbReference>
<evidence type="ECO:0000313" key="7">
    <source>
        <dbReference type="Proteomes" id="UP000070186"/>
    </source>
</evidence>
<comment type="caution">
    <text evidence="6">The sequence shown here is derived from an EMBL/GenBank/DDBJ whole genome shotgun (WGS) entry which is preliminary data.</text>
</comment>
<name>A0A133XIU7_9RHOO</name>
<accession>A0A133XIU7</accession>
<feature type="domain" description="Cytochrome c" evidence="5">
    <location>
        <begin position="59"/>
        <end position="156"/>
    </location>
</feature>
<evidence type="ECO:0000259" key="5">
    <source>
        <dbReference type="PROSITE" id="PS51007"/>
    </source>
</evidence>
<dbReference type="GO" id="GO:0046872">
    <property type="term" value="F:metal ion binding"/>
    <property type="evidence" value="ECO:0007669"/>
    <property type="project" value="UniProtKB-KW"/>
</dbReference>
<evidence type="ECO:0000313" key="6">
    <source>
        <dbReference type="EMBL" id="KXB30870.1"/>
    </source>
</evidence>
<dbReference type="GO" id="GO:0020037">
    <property type="term" value="F:heme binding"/>
    <property type="evidence" value="ECO:0007669"/>
    <property type="project" value="InterPro"/>
</dbReference>
<dbReference type="RefSeq" id="WP_066882666.1">
    <property type="nucleotide sequence ID" value="NZ_LODL01000019.1"/>
</dbReference>
<dbReference type="STRING" id="281362.AT959_09115"/>
<keyword evidence="3 4" id="KW-0408">Iron</keyword>
<dbReference type="InterPro" id="IPR036909">
    <property type="entry name" value="Cyt_c-like_dom_sf"/>
</dbReference>
<sequence length="159" mass="16851">MTLRLRLSLSRGFGLLAGCLAFVAVAVAGEVAVAPVVDQSGLPPLGVEVRTNPYRANARAIEVGQSAFNQACARCHGIDANPAGAPAPDLRQLNRYCRRIGEPAVQAACLADNDAYFSKTVANGKTIVGVMHMPPWKNVLSPELVWAIQAFVEARAVAR</sequence>
<dbReference type="GO" id="GO:0009055">
    <property type="term" value="F:electron transfer activity"/>
    <property type="evidence" value="ECO:0007669"/>
    <property type="project" value="InterPro"/>
</dbReference>
<evidence type="ECO:0000256" key="2">
    <source>
        <dbReference type="ARBA" id="ARBA00022723"/>
    </source>
</evidence>
<keyword evidence="1 4" id="KW-0349">Heme</keyword>